<dbReference type="AlphaFoldDB" id="A0A9Q1MIG3"/>
<accession>A0A9Q1MIG3</accession>
<evidence type="ECO:0000313" key="1">
    <source>
        <dbReference type="EMBL" id="KAJ8560801.1"/>
    </source>
</evidence>
<sequence>MKQNKPRTMKAKNSLMVSSIFEARFLMTFTNCGGATSVTNLAIRAICHLREVVSAVGGGSRRLILSCLGFVKAGLAMKDPGYIFILN</sequence>
<organism evidence="1 2">
    <name type="scientific">Anisodus acutangulus</name>
    <dbReference type="NCBI Taxonomy" id="402998"/>
    <lineage>
        <taxon>Eukaryota</taxon>
        <taxon>Viridiplantae</taxon>
        <taxon>Streptophyta</taxon>
        <taxon>Embryophyta</taxon>
        <taxon>Tracheophyta</taxon>
        <taxon>Spermatophyta</taxon>
        <taxon>Magnoliopsida</taxon>
        <taxon>eudicotyledons</taxon>
        <taxon>Gunneridae</taxon>
        <taxon>Pentapetalae</taxon>
        <taxon>asterids</taxon>
        <taxon>lamiids</taxon>
        <taxon>Solanales</taxon>
        <taxon>Solanaceae</taxon>
        <taxon>Solanoideae</taxon>
        <taxon>Hyoscyameae</taxon>
        <taxon>Anisodus</taxon>
    </lineage>
</organism>
<evidence type="ECO:0000313" key="2">
    <source>
        <dbReference type="Proteomes" id="UP001152561"/>
    </source>
</evidence>
<dbReference type="EMBL" id="JAJAGQ010000006">
    <property type="protein sequence ID" value="KAJ8560801.1"/>
    <property type="molecule type" value="Genomic_DNA"/>
</dbReference>
<dbReference type="Proteomes" id="UP001152561">
    <property type="component" value="Unassembled WGS sequence"/>
</dbReference>
<reference evidence="2" key="1">
    <citation type="journal article" date="2023" name="Proc. Natl. Acad. Sci. U.S.A.">
        <title>Genomic and structural basis for evolution of tropane alkaloid biosynthesis.</title>
        <authorList>
            <person name="Wanga Y.-J."/>
            <person name="Taina T."/>
            <person name="Yua J.-Y."/>
            <person name="Lia J."/>
            <person name="Xua B."/>
            <person name="Chenc J."/>
            <person name="D'Auriad J.C."/>
            <person name="Huanga J.-P."/>
            <person name="Huanga S.-X."/>
        </authorList>
    </citation>
    <scope>NUCLEOTIDE SEQUENCE [LARGE SCALE GENOMIC DNA]</scope>
    <source>
        <strain evidence="2">cv. KIB-2019</strain>
    </source>
</reference>
<protein>
    <submittedName>
        <fullName evidence="1">Uncharacterized protein</fullName>
    </submittedName>
</protein>
<name>A0A9Q1MIG3_9SOLA</name>
<keyword evidence="2" id="KW-1185">Reference proteome</keyword>
<gene>
    <name evidence="1" type="ORF">K7X08_022661</name>
</gene>
<comment type="caution">
    <text evidence="1">The sequence shown here is derived from an EMBL/GenBank/DDBJ whole genome shotgun (WGS) entry which is preliminary data.</text>
</comment>
<proteinExistence type="predicted"/>